<evidence type="ECO:0000256" key="8">
    <source>
        <dbReference type="ARBA" id="ARBA00022777"/>
    </source>
</evidence>
<dbReference type="GO" id="GO:0004743">
    <property type="term" value="F:pyruvate kinase activity"/>
    <property type="evidence" value="ECO:0007669"/>
    <property type="project" value="UniProtKB-EC"/>
</dbReference>
<dbReference type="PANTHER" id="PTHR11817">
    <property type="entry name" value="PYRUVATE KINASE"/>
    <property type="match status" value="1"/>
</dbReference>
<keyword evidence="7" id="KW-0547">Nucleotide-binding</keyword>
<dbReference type="Proteomes" id="UP000281553">
    <property type="component" value="Unassembled WGS sequence"/>
</dbReference>
<evidence type="ECO:0000256" key="9">
    <source>
        <dbReference type="ARBA" id="ARBA00022840"/>
    </source>
</evidence>
<evidence type="ECO:0000313" key="16">
    <source>
        <dbReference type="Proteomes" id="UP000281553"/>
    </source>
</evidence>
<dbReference type="OrthoDB" id="108365at2759"/>
<evidence type="ECO:0000256" key="4">
    <source>
        <dbReference type="ARBA" id="ARBA00012142"/>
    </source>
</evidence>
<dbReference type="InterPro" id="IPR040442">
    <property type="entry name" value="Pyrv_kinase-like_dom_sf"/>
</dbReference>
<dbReference type="GO" id="GO:0030955">
    <property type="term" value="F:potassium ion binding"/>
    <property type="evidence" value="ECO:0007669"/>
    <property type="project" value="InterPro"/>
</dbReference>
<evidence type="ECO:0000313" key="15">
    <source>
        <dbReference type="EMBL" id="VDN10723.1"/>
    </source>
</evidence>
<comment type="pathway">
    <text evidence="2 13">Carbohydrate degradation; glycolysis; pyruvate from D-glyceraldehyde 3-phosphate: step 5/5.</text>
</comment>
<dbReference type="GO" id="GO:0016301">
    <property type="term" value="F:kinase activity"/>
    <property type="evidence" value="ECO:0007669"/>
    <property type="project" value="UniProtKB-KW"/>
</dbReference>
<dbReference type="EMBL" id="UYRU01049796">
    <property type="protein sequence ID" value="VDN10723.1"/>
    <property type="molecule type" value="Genomic_DNA"/>
</dbReference>
<keyword evidence="11 13" id="KW-0324">Glycolysis</keyword>
<dbReference type="SUPFAM" id="SSF51621">
    <property type="entry name" value="Phosphoenolpyruvate/pyruvate domain"/>
    <property type="match status" value="1"/>
</dbReference>
<reference evidence="15 16" key="1">
    <citation type="submission" date="2018-11" db="EMBL/GenBank/DDBJ databases">
        <authorList>
            <consortium name="Pathogen Informatics"/>
        </authorList>
    </citation>
    <scope>NUCLEOTIDE SEQUENCE [LARGE SCALE GENOMIC DNA]</scope>
</reference>
<evidence type="ECO:0000256" key="3">
    <source>
        <dbReference type="ARBA" id="ARBA00008663"/>
    </source>
</evidence>
<evidence type="ECO:0000256" key="2">
    <source>
        <dbReference type="ARBA" id="ARBA00004997"/>
    </source>
</evidence>
<keyword evidence="5 13" id="KW-0808">Transferase</keyword>
<dbReference type="InterPro" id="IPR036918">
    <property type="entry name" value="Pyrv_Knase_C_sf"/>
</dbReference>
<feature type="domain" description="Pyruvate kinase barrel" evidence="14">
    <location>
        <begin position="3"/>
        <end position="95"/>
    </location>
</feature>
<evidence type="ECO:0000256" key="11">
    <source>
        <dbReference type="ARBA" id="ARBA00023152"/>
    </source>
</evidence>
<accession>A0A3P7LJ26</accession>
<organism evidence="15 16">
    <name type="scientific">Dibothriocephalus latus</name>
    <name type="common">Fish tapeworm</name>
    <name type="synonym">Diphyllobothrium latum</name>
    <dbReference type="NCBI Taxonomy" id="60516"/>
    <lineage>
        <taxon>Eukaryota</taxon>
        <taxon>Metazoa</taxon>
        <taxon>Spiralia</taxon>
        <taxon>Lophotrochozoa</taxon>
        <taxon>Platyhelminthes</taxon>
        <taxon>Cestoda</taxon>
        <taxon>Eucestoda</taxon>
        <taxon>Diphyllobothriidea</taxon>
        <taxon>Diphyllobothriidae</taxon>
        <taxon>Dibothriocephalus</taxon>
    </lineage>
</organism>
<dbReference type="GO" id="GO:0005524">
    <property type="term" value="F:ATP binding"/>
    <property type="evidence" value="ECO:0007669"/>
    <property type="project" value="UniProtKB-KW"/>
</dbReference>
<protein>
    <recommendedName>
        <fullName evidence="4 13">Pyruvate kinase</fullName>
        <ecNumber evidence="4 13">2.7.1.40</ecNumber>
    </recommendedName>
</protein>
<dbReference type="InterPro" id="IPR015813">
    <property type="entry name" value="Pyrv/PenolPyrv_kinase-like_dom"/>
</dbReference>
<dbReference type="PRINTS" id="PR01050">
    <property type="entry name" value="PYRUVTKNASE"/>
</dbReference>
<evidence type="ECO:0000256" key="1">
    <source>
        <dbReference type="ARBA" id="ARBA00001958"/>
    </source>
</evidence>
<dbReference type="Gene3D" id="3.20.20.60">
    <property type="entry name" value="Phosphoenolpyruvate-binding domains"/>
    <property type="match status" value="1"/>
</dbReference>
<dbReference type="AlphaFoldDB" id="A0A3P7LJ26"/>
<comment type="cofactor">
    <cofactor evidence="1">
        <name>K(+)</name>
        <dbReference type="ChEBI" id="CHEBI:29103"/>
    </cofactor>
</comment>
<dbReference type="SUPFAM" id="SSF52935">
    <property type="entry name" value="PK C-terminal domain-like"/>
    <property type="match status" value="1"/>
</dbReference>
<dbReference type="Pfam" id="PF00224">
    <property type="entry name" value="PK"/>
    <property type="match status" value="1"/>
</dbReference>
<evidence type="ECO:0000256" key="5">
    <source>
        <dbReference type="ARBA" id="ARBA00022679"/>
    </source>
</evidence>
<proteinExistence type="inferred from homology"/>
<evidence type="ECO:0000256" key="13">
    <source>
        <dbReference type="RuleBase" id="RU000504"/>
    </source>
</evidence>
<gene>
    <name evidence="15" type="ORF">DILT_LOCUS6554</name>
</gene>
<evidence type="ECO:0000259" key="14">
    <source>
        <dbReference type="Pfam" id="PF00224"/>
    </source>
</evidence>
<name>A0A3P7LJ26_DIBLA</name>
<dbReference type="InterPro" id="IPR001697">
    <property type="entry name" value="Pyr_Knase"/>
</dbReference>
<keyword evidence="10 13" id="KW-0460">Magnesium</keyword>
<sequence>MPQLITAADGIIISRTDLGLQYSSEKIFKLQKHVIGLCNVAAKPVFVIGQLIESMRTKPRPTRAETSDVANAVLDGVDGIILSVETSRGVFPLETLSTVDRVCREAERAVCHETFRAELKQSRTLRGVDQTDVTSITALSAVEAAASCGATAIFVITTSGNLLVFFLPGARFFIPSSCFIPTQVCHRDFHGKA</sequence>
<evidence type="ECO:0000256" key="6">
    <source>
        <dbReference type="ARBA" id="ARBA00022723"/>
    </source>
</evidence>
<keyword evidence="12" id="KW-0670">Pyruvate</keyword>
<dbReference type="UniPathway" id="UPA00109">
    <property type="reaction ID" value="UER00188"/>
</dbReference>
<keyword evidence="9" id="KW-0067">ATP-binding</keyword>
<keyword evidence="16" id="KW-1185">Reference proteome</keyword>
<evidence type="ECO:0000256" key="7">
    <source>
        <dbReference type="ARBA" id="ARBA00022741"/>
    </source>
</evidence>
<evidence type="ECO:0000256" key="10">
    <source>
        <dbReference type="ARBA" id="ARBA00022842"/>
    </source>
</evidence>
<keyword evidence="8 13" id="KW-0418">Kinase</keyword>
<keyword evidence="6" id="KW-0479">Metal-binding</keyword>
<evidence type="ECO:0000256" key="12">
    <source>
        <dbReference type="ARBA" id="ARBA00023317"/>
    </source>
</evidence>
<dbReference type="EC" id="2.7.1.40" evidence="4 13"/>
<comment type="catalytic activity">
    <reaction evidence="13">
        <text>pyruvate + ATP = phosphoenolpyruvate + ADP + H(+)</text>
        <dbReference type="Rhea" id="RHEA:18157"/>
        <dbReference type="ChEBI" id="CHEBI:15361"/>
        <dbReference type="ChEBI" id="CHEBI:15378"/>
        <dbReference type="ChEBI" id="CHEBI:30616"/>
        <dbReference type="ChEBI" id="CHEBI:58702"/>
        <dbReference type="ChEBI" id="CHEBI:456216"/>
        <dbReference type="EC" id="2.7.1.40"/>
    </reaction>
</comment>
<dbReference type="InterPro" id="IPR015793">
    <property type="entry name" value="Pyrv_Knase_brl"/>
</dbReference>
<dbReference type="Gene3D" id="3.40.1380.20">
    <property type="entry name" value="Pyruvate kinase, C-terminal domain"/>
    <property type="match status" value="1"/>
</dbReference>
<comment type="similarity">
    <text evidence="3 13">Belongs to the pyruvate kinase family.</text>
</comment>
<dbReference type="GO" id="GO:0000287">
    <property type="term" value="F:magnesium ion binding"/>
    <property type="evidence" value="ECO:0007669"/>
    <property type="project" value="InterPro"/>
</dbReference>